<keyword evidence="2" id="KW-1185">Reference proteome</keyword>
<evidence type="ECO:0000313" key="2">
    <source>
        <dbReference type="Proteomes" id="UP000241818"/>
    </source>
</evidence>
<dbReference type="Proteomes" id="UP000241818">
    <property type="component" value="Unassembled WGS sequence"/>
</dbReference>
<gene>
    <name evidence="1" type="ORF">M430DRAFT_32716</name>
</gene>
<dbReference type="OrthoDB" id="245563at2759"/>
<dbReference type="EMBL" id="KZ679006">
    <property type="protein sequence ID" value="PSS28285.1"/>
    <property type="molecule type" value="Genomic_DNA"/>
</dbReference>
<name>A0A2T3BFY7_AMORE</name>
<dbReference type="STRING" id="857342.A0A2T3BFY7"/>
<reference evidence="1 2" key="1">
    <citation type="journal article" date="2018" name="New Phytol.">
        <title>Comparative genomics and transcriptomics depict ericoid mycorrhizal fungi as versatile saprotrophs and plant mutualists.</title>
        <authorList>
            <person name="Martino E."/>
            <person name="Morin E."/>
            <person name="Grelet G.A."/>
            <person name="Kuo A."/>
            <person name="Kohler A."/>
            <person name="Daghino S."/>
            <person name="Barry K.W."/>
            <person name="Cichocki N."/>
            <person name="Clum A."/>
            <person name="Dockter R.B."/>
            <person name="Hainaut M."/>
            <person name="Kuo R.C."/>
            <person name="LaButti K."/>
            <person name="Lindahl B.D."/>
            <person name="Lindquist E.A."/>
            <person name="Lipzen A."/>
            <person name="Khouja H.R."/>
            <person name="Magnuson J."/>
            <person name="Murat C."/>
            <person name="Ohm R.A."/>
            <person name="Singer S.W."/>
            <person name="Spatafora J.W."/>
            <person name="Wang M."/>
            <person name="Veneault-Fourrey C."/>
            <person name="Henrissat B."/>
            <person name="Grigoriev I.V."/>
            <person name="Martin F.M."/>
            <person name="Perotto S."/>
        </authorList>
    </citation>
    <scope>NUCLEOTIDE SEQUENCE [LARGE SCALE GENOMIC DNA]</scope>
    <source>
        <strain evidence="1 2">ATCC 22711</strain>
    </source>
</reference>
<dbReference type="AlphaFoldDB" id="A0A2T3BFY7"/>
<protein>
    <submittedName>
        <fullName evidence="1">Uncharacterized protein</fullName>
    </submittedName>
</protein>
<sequence length="219" mass="24038">MASVELPEIFLLSLEFQSFLDQVYSSLFDSLSNSARVKRAKSASGAIRYLEANTPKAILVTDEGLTKREHAEVLGHILPYLRNGGLVIIGLHFPNFAHMDAFDNFFDRLGLPWKSGDYHRTTFRFNPSCTLPAGDIKGTMPAPYSMKVLHIKNARQHEKIFVPISDATTQSHVFSPEPVDESQAAVVGAKVGNGFLAYVGDVNGERGSDQVILSLCGLL</sequence>
<organism evidence="1 2">
    <name type="scientific">Amorphotheca resinae ATCC 22711</name>
    <dbReference type="NCBI Taxonomy" id="857342"/>
    <lineage>
        <taxon>Eukaryota</taxon>
        <taxon>Fungi</taxon>
        <taxon>Dikarya</taxon>
        <taxon>Ascomycota</taxon>
        <taxon>Pezizomycotina</taxon>
        <taxon>Leotiomycetes</taxon>
        <taxon>Helotiales</taxon>
        <taxon>Amorphothecaceae</taxon>
        <taxon>Amorphotheca</taxon>
    </lineage>
</organism>
<dbReference type="GeneID" id="36574301"/>
<dbReference type="RefSeq" id="XP_024725810.1">
    <property type="nucleotide sequence ID" value="XM_024866220.1"/>
</dbReference>
<evidence type="ECO:0000313" key="1">
    <source>
        <dbReference type="EMBL" id="PSS28285.1"/>
    </source>
</evidence>
<dbReference type="InParanoid" id="A0A2T3BFY7"/>
<accession>A0A2T3BFY7</accession>
<proteinExistence type="predicted"/>